<evidence type="ECO:0000313" key="2">
    <source>
        <dbReference type="Proteomes" id="UP000688137"/>
    </source>
</evidence>
<reference evidence="1" key="1">
    <citation type="submission" date="2021-01" db="EMBL/GenBank/DDBJ databases">
        <authorList>
            <consortium name="Genoscope - CEA"/>
            <person name="William W."/>
        </authorList>
    </citation>
    <scope>NUCLEOTIDE SEQUENCE</scope>
</reference>
<evidence type="ECO:0000313" key="1">
    <source>
        <dbReference type="EMBL" id="CAD8083099.1"/>
    </source>
</evidence>
<protein>
    <submittedName>
        <fullName evidence="1">Uncharacterized protein</fullName>
    </submittedName>
</protein>
<comment type="caution">
    <text evidence="1">The sequence shown here is derived from an EMBL/GenBank/DDBJ whole genome shotgun (WGS) entry which is preliminary data.</text>
</comment>
<accession>A0A8S1MTP7</accession>
<organism evidence="1 2">
    <name type="scientific">Paramecium primaurelia</name>
    <dbReference type="NCBI Taxonomy" id="5886"/>
    <lineage>
        <taxon>Eukaryota</taxon>
        <taxon>Sar</taxon>
        <taxon>Alveolata</taxon>
        <taxon>Ciliophora</taxon>
        <taxon>Intramacronucleata</taxon>
        <taxon>Oligohymenophorea</taxon>
        <taxon>Peniculida</taxon>
        <taxon>Parameciidae</taxon>
        <taxon>Paramecium</taxon>
    </lineage>
</organism>
<sequence>MFTLKLRLKQIVFQLRLSPINEIIIRKQILLYVLLYYIKKLKCMIRKFQTWGYLRIRIDKESQ</sequence>
<gene>
    <name evidence="1" type="ORF">PPRIM_AZ9-3.1.T0690110</name>
</gene>
<name>A0A8S1MTP7_PARPR</name>
<keyword evidence="2" id="KW-1185">Reference proteome</keyword>
<proteinExistence type="predicted"/>
<dbReference type="AlphaFoldDB" id="A0A8S1MTP7"/>
<dbReference type="OMA" id="ILLYVYC"/>
<dbReference type="EMBL" id="CAJJDM010000072">
    <property type="protein sequence ID" value="CAD8083099.1"/>
    <property type="molecule type" value="Genomic_DNA"/>
</dbReference>
<dbReference type="Proteomes" id="UP000688137">
    <property type="component" value="Unassembled WGS sequence"/>
</dbReference>